<protein>
    <submittedName>
        <fullName evidence="2">Uncharacterized protein</fullName>
    </submittedName>
</protein>
<feature type="compositionally biased region" description="Low complexity" evidence="1">
    <location>
        <begin position="126"/>
        <end position="140"/>
    </location>
</feature>
<evidence type="ECO:0000313" key="3">
    <source>
        <dbReference type="Proteomes" id="UP000750334"/>
    </source>
</evidence>
<proteinExistence type="predicted"/>
<gene>
    <name evidence="2" type="ORF">C6P45_002256</name>
</gene>
<reference evidence="2 3" key="1">
    <citation type="submission" date="2020-11" db="EMBL/GenBank/DDBJ databases">
        <title>Kefir isolates.</title>
        <authorList>
            <person name="Marcisauskas S."/>
            <person name="Kim Y."/>
            <person name="Blasche S."/>
        </authorList>
    </citation>
    <scope>NUCLEOTIDE SEQUENCE [LARGE SCALE GENOMIC DNA]</scope>
    <source>
        <strain evidence="2 3">OG2</strain>
    </source>
</reference>
<dbReference type="OrthoDB" id="4068551at2759"/>
<dbReference type="EMBL" id="PUHR01000022">
    <property type="protein sequence ID" value="KAG0670514.1"/>
    <property type="molecule type" value="Genomic_DNA"/>
</dbReference>
<feature type="region of interest" description="Disordered" evidence="1">
    <location>
        <begin position="108"/>
        <end position="140"/>
    </location>
</feature>
<comment type="caution">
    <text evidence="2">The sequence shown here is derived from an EMBL/GenBank/DDBJ whole genome shotgun (WGS) entry which is preliminary data.</text>
</comment>
<dbReference type="Proteomes" id="UP000750334">
    <property type="component" value="Unassembled WGS sequence"/>
</dbReference>
<keyword evidence="3" id="KW-1185">Reference proteome</keyword>
<evidence type="ECO:0000256" key="1">
    <source>
        <dbReference type="SAM" id="MobiDB-lite"/>
    </source>
</evidence>
<dbReference type="AlphaFoldDB" id="A0A9P6WFK3"/>
<organism evidence="2 3">
    <name type="scientific">Maudiozyma exigua</name>
    <name type="common">Yeast</name>
    <name type="synonym">Kazachstania exigua</name>
    <dbReference type="NCBI Taxonomy" id="34358"/>
    <lineage>
        <taxon>Eukaryota</taxon>
        <taxon>Fungi</taxon>
        <taxon>Dikarya</taxon>
        <taxon>Ascomycota</taxon>
        <taxon>Saccharomycotina</taxon>
        <taxon>Saccharomycetes</taxon>
        <taxon>Saccharomycetales</taxon>
        <taxon>Saccharomycetaceae</taxon>
        <taxon>Maudiozyma</taxon>
    </lineage>
</organism>
<accession>A0A9P6WFK3</accession>
<sequence length="223" mass="25213">MLRKRSKNHGDTSKRHSMFLETMTQSFNIHQEKPVRGSHISDPIPINTTSRVPVRLSKREHSARTTTSSSSDTHLEVLKRSSMVLDGNLIRDYNIAIKSLNSEQYNTNNVVNERHLRNNGTRSDSESSLTSNGSTNSSLFSNNNSINLHDLLNEELENNDFDNIAKEPIINGSKALFVINDNVRDQGKWLDPKTDLDHIISLSNEESPILDGEKSTRTILEFI</sequence>
<name>A0A9P6WFK3_MAUEX</name>
<evidence type="ECO:0000313" key="2">
    <source>
        <dbReference type="EMBL" id="KAG0670514.1"/>
    </source>
</evidence>